<dbReference type="AlphaFoldDB" id="A0A379M034"/>
<evidence type="ECO:0000259" key="3">
    <source>
        <dbReference type="Pfam" id="PF00582"/>
    </source>
</evidence>
<protein>
    <submittedName>
        <fullName evidence="4">Universal stress protein family</fullName>
    </submittedName>
</protein>
<dbReference type="InterPro" id="IPR006015">
    <property type="entry name" value="Universal_stress_UspA"/>
</dbReference>
<dbReference type="RefSeq" id="WP_064063514.1">
    <property type="nucleotide sequence ID" value="NZ_LPZN01000015.1"/>
</dbReference>
<dbReference type="Proteomes" id="UP000254569">
    <property type="component" value="Unassembled WGS sequence"/>
</dbReference>
<comment type="similarity">
    <text evidence="1">Belongs to the universal stress protein A family.</text>
</comment>
<sequence length="220" mass="23555">MNWTIFAVFITAWVLIGLATGVWMARRGHDPRWTLIAVILGPLFVPVAYERVERRPRSVASAPIAMWGTEPPETGNLRVMVGIDGSVESDHALRVARRLFGPGGGVLELVAVVSYDDGGTDESEALHVARQRLAGAADAAEDVPAGMAVLAGPAGESLRWFAEERRADVLVVGRRGRGMSTRILGSVAEHLSGHCAVPVLVVAPDGRRPRSVSRPTTPEQ</sequence>
<dbReference type="PRINTS" id="PR01438">
    <property type="entry name" value="UNVRSLSTRESS"/>
</dbReference>
<dbReference type="SUPFAM" id="SSF52402">
    <property type="entry name" value="Adenine nucleotide alpha hydrolases-like"/>
    <property type="match status" value="1"/>
</dbReference>
<dbReference type="PANTHER" id="PTHR31964">
    <property type="entry name" value="ADENINE NUCLEOTIDE ALPHA HYDROLASES-LIKE SUPERFAMILY PROTEIN"/>
    <property type="match status" value="1"/>
</dbReference>
<dbReference type="Pfam" id="PF00582">
    <property type="entry name" value="Usp"/>
    <property type="match status" value="1"/>
</dbReference>
<feature type="transmembrane region" description="Helical" evidence="2">
    <location>
        <begin position="31"/>
        <end position="49"/>
    </location>
</feature>
<keyword evidence="2" id="KW-0812">Transmembrane</keyword>
<feature type="domain" description="UspA" evidence="3">
    <location>
        <begin position="78"/>
        <end position="202"/>
    </location>
</feature>
<evidence type="ECO:0000313" key="4">
    <source>
        <dbReference type="EMBL" id="SUE15502.1"/>
    </source>
</evidence>
<evidence type="ECO:0000256" key="1">
    <source>
        <dbReference type="ARBA" id="ARBA00008791"/>
    </source>
</evidence>
<dbReference type="OrthoDB" id="6174426at2"/>
<dbReference type="PANTHER" id="PTHR31964:SF113">
    <property type="entry name" value="USPA DOMAIN-CONTAINING PROTEIN"/>
    <property type="match status" value="1"/>
</dbReference>
<organism evidence="4 5">
    <name type="scientific">Rhodococcus gordoniae</name>
    <dbReference type="NCBI Taxonomy" id="223392"/>
    <lineage>
        <taxon>Bacteria</taxon>
        <taxon>Bacillati</taxon>
        <taxon>Actinomycetota</taxon>
        <taxon>Actinomycetes</taxon>
        <taxon>Mycobacteriales</taxon>
        <taxon>Nocardiaceae</taxon>
        <taxon>Rhodococcus</taxon>
    </lineage>
</organism>
<proteinExistence type="inferred from homology"/>
<dbReference type="EMBL" id="UGVI01000001">
    <property type="protein sequence ID" value="SUE15502.1"/>
    <property type="molecule type" value="Genomic_DNA"/>
</dbReference>
<name>A0A379M034_9NOCA</name>
<keyword evidence="2" id="KW-1133">Transmembrane helix</keyword>
<reference evidence="4 5" key="1">
    <citation type="submission" date="2018-06" db="EMBL/GenBank/DDBJ databases">
        <authorList>
            <consortium name="Pathogen Informatics"/>
            <person name="Doyle S."/>
        </authorList>
    </citation>
    <scope>NUCLEOTIDE SEQUENCE [LARGE SCALE GENOMIC DNA]</scope>
    <source>
        <strain evidence="4 5">NCTC13296</strain>
    </source>
</reference>
<dbReference type="Gene3D" id="3.40.50.12370">
    <property type="match status" value="1"/>
</dbReference>
<dbReference type="CDD" id="cd00293">
    <property type="entry name" value="USP-like"/>
    <property type="match status" value="1"/>
</dbReference>
<gene>
    <name evidence="4" type="ORF">NCTC13296_02365</name>
</gene>
<keyword evidence="5" id="KW-1185">Reference proteome</keyword>
<accession>A0A379M034</accession>
<evidence type="ECO:0000313" key="5">
    <source>
        <dbReference type="Proteomes" id="UP000254569"/>
    </source>
</evidence>
<keyword evidence="2" id="KW-0472">Membrane</keyword>
<evidence type="ECO:0000256" key="2">
    <source>
        <dbReference type="SAM" id="Phobius"/>
    </source>
</evidence>
<dbReference type="InterPro" id="IPR006016">
    <property type="entry name" value="UspA"/>
</dbReference>